<dbReference type="EMBL" id="PXYI01000005">
    <property type="protein sequence ID" value="PSJ38905.1"/>
    <property type="molecule type" value="Genomic_DNA"/>
</dbReference>
<protein>
    <submittedName>
        <fullName evidence="1">Uncharacterized protein</fullName>
    </submittedName>
</protein>
<evidence type="ECO:0000313" key="1">
    <source>
        <dbReference type="EMBL" id="PSJ38905.1"/>
    </source>
</evidence>
<dbReference type="OrthoDB" id="10001287at2"/>
<sequence>MHPIGRKERGYRARRFNQKAAPIHPILLWLAEAAHESRSIENAVAEPAASVSAVTATGHYCG</sequence>
<comment type="caution">
    <text evidence="1">The sequence shown here is derived from an EMBL/GenBank/DDBJ whole genome shotgun (WGS) entry which is preliminary data.</text>
</comment>
<name>A0A2P7QLS7_9SPHN</name>
<evidence type="ECO:0000313" key="2">
    <source>
        <dbReference type="Proteomes" id="UP000241167"/>
    </source>
</evidence>
<organism evidence="1 2">
    <name type="scientific">Allosphingosinicella deserti</name>
    <dbReference type="NCBI Taxonomy" id="2116704"/>
    <lineage>
        <taxon>Bacteria</taxon>
        <taxon>Pseudomonadati</taxon>
        <taxon>Pseudomonadota</taxon>
        <taxon>Alphaproteobacteria</taxon>
        <taxon>Sphingomonadales</taxon>
        <taxon>Sphingomonadaceae</taxon>
        <taxon>Allosphingosinicella</taxon>
    </lineage>
</organism>
<accession>A0A2P7QLS7</accession>
<dbReference type="RefSeq" id="WP_106514099.1">
    <property type="nucleotide sequence ID" value="NZ_PXYI01000005.1"/>
</dbReference>
<reference evidence="1 2" key="1">
    <citation type="submission" date="2018-03" db="EMBL/GenBank/DDBJ databases">
        <title>The draft genome of Sphingosinicella sp. GL-C-18.</title>
        <authorList>
            <person name="Liu L."/>
            <person name="Li L."/>
            <person name="Liang L."/>
            <person name="Zhang X."/>
            <person name="Wang T."/>
        </authorList>
    </citation>
    <scope>NUCLEOTIDE SEQUENCE [LARGE SCALE GENOMIC DNA]</scope>
    <source>
        <strain evidence="1 2">GL-C-18</strain>
    </source>
</reference>
<dbReference type="Proteomes" id="UP000241167">
    <property type="component" value="Unassembled WGS sequence"/>
</dbReference>
<dbReference type="AlphaFoldDB" id="A0A2P7QLS7"/>
<gene>
    <name evidence="1" type="ORF">C7I55_16425</name>
</gene>
<proteinExistence type="predicted"/>
<keyword evidence="2" id="KW-1185">Reference proteome</keyword>